<protein>
    <submittedName>
        <fullName evidence="8">Uncharacterized protein</fullName>
    </submittedName>
</protein>
<evidence type="ECO:0000313" key="9">
    <source>
        <dbReference type="Proteomes" id="UP001642484"/>
    </source>
</evidence>
<feature type="transmembrane region" description="Helical" evidence="7">
    <location>
        <begin position="516"/>
        <end position="537"/>
    </location>
</feature>
<evidence type="ECO:0000256" key="3">
    <source>
        <dbReference type="ARBA" id="ARBA00022692"/>
    </source>
</evidence>
<feature type="non-terminal residue" evidence="8">
    <location>
        <position position="1"/>
    </location>
</feature>
<keyword evidence="5 7" id="KW-0472">Membrane</keyword>
<feature type="transmembrane region" description="Helical" evidence="7">
    <location>
        <begin position="96"/>
        <end position="116"/>
    </location>
</feature>
<proteinExistence type="inferred from homology"/>
<comment type="similarity">
    <text evidence="2">Belongs to the peroxisomal membrane protein PXMP2/4 family.</text>
</comment>
<dbReference type="EMBL" id="CAXAMN010008213">
    <property type="protein sequence ID" value="CAK9024320.1"/>
    <property type="molecule type" value="Genomic_DNA"/>
</dbReference>
<feature type="transmembrane region" description="Helical" evidence="7">
    <location>
        <begin position="302"/>
        <end position="321"/>
    </location>
</feature>
<evidence type="ECO:0000256" key="2">
    <source>
        <dbReference type="ARBA" id="ARBA00006824"/>
    </source>
</evidence>
<organism evidence="8 9">
    <name type="scientific">Durusdinium trenchii</name>
    <dbReference type="NCBI Taxonomy" id="1381693"/>
    <lineage>
        <taxon>Eukaryota</taxon>
        <taxon>Sar</taxon>
        <taxon>Alveolata</taxon>
        <taxon>Dinophyceae</taxon>
        <taxon>Suessiales</taxon>
        <taxon>Symbiodiniaceae</taxon>
        <taxon>Durusdinium</taxon>
    </lineage>
</organism>
<gene>
    <name evidence="8" type="ORF">CCMP2556_LOCUS15577</name>
</gene>
<feature type="region of interest" description="Disordered" evidence="6">
    <location>
        <begin position="1"/>
        <end position="40"/>
    </location>
</feature>
<sequence length="670" mass="75954">HSEGVGRTRSAGRSSTAEQHYSPLVEDTEHEETKAGSVPDEDLPKVAASKAISVLKKMEHDGFCSIEADSVYGAAVAMPQIARSCGWPGSLISVVIRVYFFTMLNFLMQGFLLSMIGEEQLMMYPFAGQMHLCDFGASIKECPDAPNCKGPMGTTYSMPRLYSFPIWSTRVFVKDSLKAIFPDLAEEIDAKVDPGEYGLESYHCRLARMPRPGGPNWLRYREASKARPLAVAFVTCYGKGSASDLVAQMVVERKARPSLQRNMAFALFSGAYLGIGQHFVYNIAFTRLFGAGMDLRVGMQKVTADLVFHVPFMYLPLYYMFEDTALGVGNPFSGLQRWWNELPGTMAAYAKIFPMFHLFNFTVTPPELRISLIACVSLLAAFGFRNVRKEPERLKLFEETPKEDHLFEFMTSLEFGCTEACVFLFMLAVAEDLKESIGLARTLWRLPSRSDPWISYSWPTWASKEEVKKIKEINELDCVKFHVAGIPTAWKVFYYFFVVLPKFGLWLAVAKSGVHYLMETAGIVDMIVNAMALTFVLEVDEMVFHRFTTSLTKHIMKHIMNNIQDLPNFDTNMEDSETDQQALERFKAEEFGTKGWGKLLMCIPWRLIFVLVLQALFVCDYYHENCQHLEDGSWVSKELRLPKVLAYRPIELMFGLLSTDGDPVWKMPSD</sequence>
<name>A0ABP0KD68_9DINO</name>
<dbReference type="PANTHER" id="PTHR11266:SF17">
    <property type="entry name" value="PROTEIN MPV17"/>
    <property type="match status" value="1"/>
</dbReference>
<comment type="caution">
    <text evidence="8">The sequence shown here is derived from an EMBL/GenBank/DDBJ whole genome shotgun (WGS) entry which is preliminary data.</text>
</comment>
<evidence type="ECO:0000256" key="4">
    <source>
        <dbReference type="ARBA" id="ARBA00022989"/>
    </source>
</evidence>
<dbReference type="PANTHER" id="PTHR11266">
    <property type="entry name" value="PEROXISOMAL MEMBRANE PROTEIN 2, PXMP2 MPV17"/>
    <property type="match status" value="1"/>
</dbReference>
<evidence type="ECO:0000256" key="6">
    <source>
        <dbReference type="SAM" id="MobiDB-lite"/>
    </source>
</evidence>
<evidence type="ECO:0000313" key="8">
    <source>
        <dbReference type="EMBL" id="CAK9024320.1"/>
    </source>
</evidence>
<accession>A0ABP0KD68</accession>
<evidence type="ECO:0000256" key="1">
    <source>
        <dbReference type="ARBA" id="ARBA00004141"/>
    </source>
</evidence>
<reference evidence="8 9" key="1">
    <citation type="submission" date="2024-02" db="EMBL/GenBank/DDBJ databases">
        <authorList>
            <person name="Chen Y."/>
            <person name="Shah S."/>
            <person name="Dougan E. K."/>
            <person name="Thang M."/>
            <person name="Chan C."/>
        </authorList>
    </citation>
    <scope>NUCLEOTIDE SEQUENCE [LARGE SCALE GENOMIC DNA]</scope>
</reference>
<feature type="transmembrane region" description="Helical" evidence="7">
    <location>
        <begin position="263"/>
        <end position="281"/>
    </location>
</feature>
<dbReference type="Proteomes" id="UP001642484">
    <property type="component" value="Unassembled WGS sequence"/>
</dbReference>
<keyword evidence="4 7" id="KW-1133">Transmembrane helix</keyword>
<feature type="transmembrane region" description="Helical" evidence="7">
    <location>
        <begin position="368"/>
        <end position="387"/>
    </location>
</feature>
<keyword evidence="3 7" id="KW-0812">Transmembrane</keyword>
<comment type="subcellular location">
    <subcellularLocation>
        <location evidence="1">Membrane</location>
        <topology evidence="1">Multi-pass membrane protein</topology>
    </subcellularLocation>
</comment>
<keyword evidence="9" id="KW-1185">Reference proteome</keyword>
<dbReference type="InterPro" id="IPR007248">
    <property type="entry name" value="Mpv17_PMP22"/>
</dbReference>
<evidence type="ECO:0000256" key="5">
    <source>
        <dbReference type="ARBA" id="ARBA00023136"/>
    </source>
</evidence>
<evidence type="ECO:0000256" key="7">
    <source>
        <dbReference type="SAM" id="Phobius"/>
    </source>
</evidence>